<proteinExistence type="predicted"/>
<protein>
    <submittedName>
        <fullName evidence="1">(spotted green pufferfish) hypothetical protein</fullName>
    </submittedName>
</protein>
<reference evidence="1" key="1">
    <citation type="journal article" date="2004" name="Nature">
        <title>Genome duplication in the teleost fish Tetraodon nigroviridis reveals the early vertebrate proto-karyotype.</title>
        <authorList>
            <person name="Jaillon O."/>
            <person name="Aury J.-M."/>
            <person name="Brunet F."/>
            <person name="Petit J.-L."/>
            <person name="Stange-Thomann N."/>
            <person name="Mauceli E."/>
            <person name="Bouneau L."/>
            <person name="Fischer C."/>
            <person name="Ozouf-Costaz C."/>
            <person name="Bernot A."/>
            <person name="Nicaud S."/>
            <person name="Jaffe D."/>
            <person name="Fisher S."/>
            <person name="Lutfalla G."/>
            <person name="Dossat C."/>
            <person name="Segurens B."/>
            <person name="Dasilva C."/>
            <person name="Salanoubat M."/>
            <person name="Levy M."/>
            <person name="Boudet N."/>
            <person name="Castellano S."/>
            <person name="Anthouard V."/>
            <person name="Jubin C."/>
            <person name="Castelli V."/>
            <person name="Katinka M."/>
            <person name="Vacherie B."/>
            <person name="Biemont C."/>
            <person name="Skalli Z."/>
            <person name="Cattolico L."/>
            <person name="Poulain J."/>
            <person name="De Berardinis V."/>
            <person name="Cruaud C."/>
            <person name="Duprat S."/>
            <person name="Brottier P."/>
            <person name="Coutanceau J.-P."/>
            <person name="Gouzy J."/>
            <person name="Parra G."/>
            <person name="Lardier G."/>
            <person name="Chapple C."/>
            <person name="McKernan K.J."/>
            <person name="McEwan P."/>
            <person name="Bosak S."/>
            <person name="Kellis M."/>
            <person name="Volff J.-N."/>
            <person name="Guigo R."/>
            <person name="Zody M.C."/>
            <person name="Mesirov J."/>
            <person name="Lindblad-Toh K."/>
            <person name="Birren B."/>
            <person name="Nusbaum C."/>
            <person name="Kahn D."/>
            <person name="Robinson-Rechavi M."/>
            <person name="Laudet V."/>
            <person name="Schachter V."/>
            <person name="Quetier F."/>
            <person name="Saurin W."/>
            <person name="Scarpelli C."/>
            <person name="Wincker P."/>
            <person name="Lander E.S."/>
            <person name="Weissenbach J."/>
            <person name="Roest Crollius H."/>
        </authorList>
    </citation>
    <scope>NUCLEOTIDE SEQUENCE [LARGE SCALE GENOMIC DNA]</scope>
</reference>
<dbReference type="AlphaFoldDB" id="Q4T3J0"/>
<comment type="caution">
    <text evidence="1">The sequence shown here is derived from an EMBL/GenBank/DDBJ whole genome shotgun (WGS) entry which is preliminary data.</text>
</comment>
<reference evidence="1" key="2">
    <citation type="submission" date="2004-02" db="EMBL/GenBank/DDBJ databases">
        <authorList>
            <consortium name="Genoscope"/>
            <consortium name="Whitehead Institute Centre for Genome Research"/>
        </authorList>
    </citation>
    <scope>NUCLEOTIDE SEQUENCE</scope>
</reference>
<sequence>EYKTCKDGSVLGVTVTRIAMLTHC</sequence>
<feature type="non-terminal residue" evidence="1">
    <location>
        <position position="1"/>
    </location>
</feature>
<evidence type="ECO:0000313" key="1">
    <source>
        <dbReference type="EMBL" id="CAF92542.1"/>
    </source>
</evidence>
<accession>Q4T3J0</accession>
<dbReference type="KEGG" id="tng:GSTEN00007825G001"/>
<organism evidence="1">
    <name type="scientific">Tetraodon nigroviridis</name>
    <name type="common">Spotted green pufferfish</name>
    <name type="synonym">Chelonodon nigroviridis</name>
    <dbReference type="NCBI Taxonomy" id="99883"/>
    <lineage>
        <taxon>Eukaryota</taxon>
        <taxon>Metazoa</taxon>
        <taxon>Chordata</taxon>
        <taxon>Craniata</taxon>
        <taxon>Vertebrata</taxon>
        <taxon>Euteleostomi</taxon>
        <taxon>Actinopterygii</taxon>
        <taxon>Neopterygii</taxon>
        <taxon>Teleostei</taxon>
        <taxon>Neoteleostei</taxon>
        <taxon>Acanthomorphata</taxon>
        <taxon>Eupercaria</taxon>
        <taxon>Tetraodontiformes</taxon>
        <taxon>Tetradontoidea</taxon>
        <taxon>Tetraodontidae</taxon>
        <taxon>Tetraodon</taxon>
    </lineage>
</organism>
<dbReference type="HOGENOM" id="CLU_001345_0_0_1"/>
<gene>
    <name evidence="1" type="ORF">GSTENG00007825001</name>
</gene>
<dbReference type="EMBL" id="CAAE01010026">
    <property type="protein sequence ID" value="CAF92542.1"/>
    <property type="molecule type" value="Genomic_DNA"/>
</dbReference>
<name>Q4T3J0_TETNG</name>